<evidence type="ECO:0000313" key="1">
    <source>
        <dbReference type="EMBL" id="MFC0680220.1"/>
    </source>
</evidence>
<dbReference type="EMBL" id="JBHLTG010000005">
    <property type="protein sequence ID" value="MFC0680220.1"/>
    <property type="molecule type" value="Genomic_DNA"/>
</dbReference>
<reference evidence="1 2" key="1">
    <citation type="submission" date="2024-09" db="EMBL/GenBank/DDBJ databases">
        <authorList>
            <person name="Sun Q."/>
            <person name="Mori K."/>
        </authorList>
    </citation>
    <scope>NUCLEOTIDE SEQUENCE [LARGE SCALE GENOMIC DNA]</scope>
    <source>
        <strain evidence="1 2">KCTC 23076</strain>
    </source>
</reference>
<dbReference type="Proteomes" id="UP001589896">
    <property type="component" value="Unassembled WGS sequence"/>
</dbReference>
<name>A0ABV6RTC6_9GAMM</name>
<protein>
    <submittedName>
        <fullName evidence="1">DUF6510 family protein</fullName>
    </submittedName>
</protein>
<dbReference type="RefSeq" id="WP_386671767.1">
    <property type="nucleotide sequence ID" value="NZ_JBHLTG010000005.1"/>
</dbReference>
<dbReference type="InterPro" id="IPR045423">
    <property type="entry name" value="DUF6510"/>
</dbReference>
<sequence length="83" mass="8460">MVTHLDGNVLAGPLSERYGTDRTAEVGSCAECGQSGSLAQSHVYTGAGFVARCANCGAVLLTVVERPGETVVRVHALTGVDLG</sequence>
<gene>
    <name evidence="1" type="ORF">ACFFGH_20490</name>
</gene>
<organism evidence="1 2">
    <name type="scientific">Lysobacter korlensis</name>
    <dbReference type="NCBI Taxonomy" id="553636"/>
    <lineage>
        <taxon>Bacteria</taxon>
        <taxon>Pseudomonadati</taxon>
        <taxon>Pseudomonadota</taxon>
        <taxon>Gammaproteobacteria</taxon>
        <taxon>Lysobacterales</taxon>
        <taxon>Lysobacteraceae</taxon>
        <taxon>Lysobacter</taxon>
    </lineage>
</organism>
<dbReference type="Pfam" id="PF20120">
    <property type="entry name" value="DUF6510"/>
    <property type="match status" value="1"/>
</dbReference>
<proteinExistence type="predicted"/>
<comment type="caution">
    <text evidence="1">The sequence shown here is derived from an EMBL/GenBank/DDBJ whole genome shotgun (WGS) entry which is preliminary data.</text>
</comment>
<keyword evidence="2" id="KW-1185">Reference proteome</keyword>
<evidence type="ECO:0000313" key="2">
    <source>
        <dbReference type="Proteomes" id="UP001589896"/>
    </source>
</evidence>
<accession>A0ABV6RTC6</accession>